<keyword evidence="3" id="KW-1185">Reference proteome</keyword>
<accession>A0ABU0TR95</accession>
<dbReference type="EMBL" id="JAUTBF010000001">
    <property type="protein sequence ID" value="MDQ1122185.1"/>
    <property type="molecule type" value="Genomic_DNA"/>
</dbReference>
<dbReference type="Proteomes" id="UP001226691">
    <property type="component" value="Unassembled WGS sequence"/>
</dbReference>
<proteinExistence type="predicted"/>
<sequence>MSARIRVRGRPPGVSVQELCAPQTQKARP</sequence>
<evidence type="ECO:0000313" key="2">
    <source>
        <dbReference type="EMBL" id="MDQ1122185.1"/>
    </source>
</evidence>
<reference evidence="2 3" key="1">
    <citation type="submission" date="2023-07" db="EMBL/GenBank/DDBJ databases">
        <title>Functional and genomic diversity of the sorghum phyllosphere microbiome.</title>
        <authorList>
            <person name="Shade A."/>
        </authorList>
    </citation>
    <scope>NUCLEOTIDE SEQUENCE [LARGE SCALE GENOMIC DNA]</scope>
    <source>
        <strain evidence="2 3">SORGH_AS_1207</strain>
    </source>
</reference>
<feature type="region of interest" description="Disordered" evidence="1">
    <location>
        <begin position="1"/>
        <end position="29"/>
    </location>
</feature>
<comment type="caution">
    <text evidence="2">The sequence shown here is derived from an EMBL/GenBank/DDBJ whole genome shotgun (WGS) entry which is preliminary data.</text>
</comment>
<protein>
    <submittedName>
        <fullName evidence="2">Uncharacterized protein</fullName>
    </submittedName>
</protein>
<name>A0ABU0TR95_MICTR</name>
<gene>
    <name evidence="2" type="ORF">QE412_000758</name>
</gene>
<evidence type="ECO:0000313" key="3">
    <source>
        <dbReference type="Proteomes" id="UP001226691"/>
    </source>
</evidence>
<organism evidence="2 3">
    <name type="scientific">Microbacterium trichothecenolyticum</name>
    <name type="common">Aureobacterium trichothecenolyticum</name>
    <dbReference type="NCBI Taxonomy" id="69370"/>
    <lineage>
        <taxon>Bacteria</taxon>
        <taxon>Bacillati</taxon>
        <taxon>Actinomycetota</taxon>
        <taxon>Actinomycetes</taxon>
        <taxon>Micrococcales</taxon>
        <taxon>Microbacteriaceae</taxon>
        <taxon>Microbacterium</taxon>
    </lineage>
</organism>
<evidence type="ECO:0000256" key="1">
    <source>
        <dbReference type="SAM" id="MobiDB-lite"/>
    </source>
</evidence>